<keyword evidence="3" id="KW-1185">Reference proteome</keyword>
<keyword evidence="1" id="KW-0472">Membrane</keyword>
<gene>
    <name evidence="2" type="ORF">GLAREA_09128</name>
</gene>
<feature type="transmembrane region" description="Helical" evidence="1">
    <location>
        <begin position="39"/>
        <end position="59"/>
    </location>
</feature>
<dbReference type="HOGENOM" id="CLU_1635558_0_0_1"/>
<keyword evidence="1" id="KW-1133">Transmembrane helix</keyword>
<dbReference type="AlphaFoldDB" id="S3DGX9"/>
<dbReference type="GeneID" id="19468176"/>
<dbReference type="RefSeq" id="XP_008076280.1">
    <property type="nucleotide sequence ID" value="XM_008078089.1"/>
</dbReference>
<keyword evidence="1" id="KW-0812">Transmembrane</keyword>
<sequence>MFVPPAVHQPVECGERVRAQQVPPKRAFRSTYCTVRRRTACVALIAYFVLAYLPCLPALPSRTKYCRSTYRQSIDSHLQWFTLASSLHRRPKRAFVWHSAPICRLLCLAALDLYGGDDSDRMACGEGDVSPAVLSSDMTTVWSVGPFSWPLTNGRWWWAVGP</sequence>
<dbReference type="KEGG" id="glz:GLAREA_09128"/>
<name>S3DGX9_GLAL2</name>
<dbReference type="EMBL" id="KE145352">
    <property type="protein sequence ID" value="EPE36965.1"/>
    <property type="molecule type" value="Genomic_DNA"/>
</dbReference>
<organism evidence="2 3">
    <name type="scientific">Glarea lozoyensis (strain ATCC 20868 / MF5171)</name>
    <dbReference type="NCBI Taxonomy" id="1116229"/>
    <lineage>
        <taxon>Eukaryota</taxon>
        <taxon>Fungi</taxon>
        <taxon>Dikarya</taxon>
        <taxon>Ascomycota</taxon>
        <taxon>Pezizomycotina</taxon>
        <taxon>Leotiomycetes</taxon>
        <taxon>Helotiales</taxon>
        <taxon>Helotiaceae</taxon>
        <taxon>Glarea</taxon>
    </lineage>
</organism>
<evidence type="ECO:0000256" key="1">
    <source>
        <dbReference type="SAM" id="Phobius"/>
    </source>
</evidence>
<accession>S3DGX9</accession>
<evidence type="ECO:0000313" key="3">
    <source>
        <dbReference type="Proteomes" id="UP000016922"/>
    </source>
</evidence>
<dbReference type="Proteomes" id="UP000016922">
    <property type="component" value="Unassembled WGS sequence"/>
</dbReference>
<protein>
    <submittedName>
        <fullName evidence="2">Uncharacterized protein</fullName>
    </submittedName>
</protein>
<proteinExistence type="predicted"/>
<reference evidence="2 3" key="1">
    <citation type="journal article" date="2013" name="BMC Genomics">
        <title>Genomics-driven discovery of the pneumocandin biosynthetic gene cluster in the fungus Glarea lozoyensis.</title>
        <authorList>
            <person name="Chen L."/>
            <person name="Yue Q."/>
            <person name="Zhang X."/>
            <person name="Xiang M."/>
            <person name="Wang C."/>
            <person name="Li S."/>
            <person name="Che Y."/>
            <person name="Ortiz-Lopez F.J."/>
            <person name="Bills G.F."/>
            <person name="Liu X."/>
            <person name="An Z."/>
        </authorList>
    </citation>
    <scope>NUCLEOTIDE SEQUENCE [LARGE SCALE GENOMIC DNA]</scope>
    <source>
        <strain evidence="3">ATCC 20868 / MF5171</strain>
    </source>
</reference>
<evidence type="ECO:0000313" key="2">
    <source>
        <dbReference type="EMBL" id="EPE36965.1"/>
    </source>
</evidence>